<dbReference type="AlphaFoldDB" id="A0A5B8RIL5"/>
<accession>A0A5B8RIL5</accession>
<dbReference type="InterPro" id="IPR019238">
    <property type="entry name" value="AbiEi_2"/>
</dbReference>
<gene>
    <name evidence="1" type="ORF">KBTEX_02927</name>
</gene>
<reference evidence="1" key="1">
    <citation type="submission" date="2019-06" db="EMBL/GenBank/DDBJ databases">
        <authorList>
            <person name="Murdoch R.W."/>
            <person name="Fathepure B."/>
        </authorList>
    </citation>
    <scope>NUCLEOTIDE SEQUENCE</scope>
</reference>
<evidence type="ECO:0000313" key="1">
    <source>
        <dbReference type="EMBL" id="QEA06587.1"/>
    </source>
</evidence>
<name>A0A5B8RIL5_9ZZZZ</name>
<organism evidence="1">
    <name type="scientific">uncultured organism</name>
    <dbReference type="NCBI Taxonomy" id="155900"/>
    <lineage>
        <taxon>unclassified sequences</taxon>
        <taxon>environmental samples</taxon>
    </lineage>
</organism>
<dbReference type="Pfam" id="PF09952">
    <property type="entry name" value="AbiEi_2"/>
    <property type="match status" value="1"/>
</dbReference>
<protein>
    <submittedName>
        <fullName evidence="1">Uncharacterized protein</fullName>
    </submittedName>
</protein>
<proteinExistence type="predicted"/>
<dbReference type="EMBL" id="MN079154">
    <property type="protein sequence ID" value="QEA06587.1"/>
    <property type="molecule type" value="Genomic_DNA"/>
</dbReference>
<sequence length="308" mass="35071">MPDGPRHCYSVALRRNLRPASLGAIVLQLRELPQPALLVADYVNPNIAERLADERIEFMDAAGNAYLNQPGLFVWVKGQKPAWEYGLARSDAVSPLEKSDGFKPSSLYVIFALLCKPGLESAPYREIAASSNVALGSVNWAMRELRERGYLYQKGRNRRQLIRKSDLRDRWVASFIDKLRPKLRLGRFTMLKPTDEWWRSLTADEFDIVWSGEIAAWKMTGYLRPERATLYADNLPRGFLNRHRLARSDDGEIQISRRFWGFVSGTTDRAIAPPLLVYADLVASGESRNLETAKLIHERYLSESESGQ</sequence>